<organism evidence="2 3">
    <name type="scientific">Spiroplasma diminutum CUAS-1</name>
    <dbReference type="NCBI Taxonomy" id="1276221"/>
    <lineage>
        <taxon>Bacteria</taxon>
        <taxon>Bacillati</taxon>
        <taxon>Mycoplasmatota</taxon>
        <taxon>Mollicutes</taxon>
        <taxon>Entomoplasmatales</taxon>
        <taxon>Spiroplasmataceae</taxon>
        <taxon>Spiroplasma</taxon>
    </lineage>
</organism>
<keyword evidence="3" id="KW-1185">Reference proteome</keyword>
<feature type="transmembrane region" description="Helical" evidence="1">
    <location>
        <begin position="61"/>
        <end position="82"/>
    </location>
</feature>
<evidence type="ECO:0000256" key="1">
    <source>
        <dbReference type="SAM" id="Phobius"/>
    </source>
</evidence>
<dbReference type="Proteomes" id="UP000014983">
    <property type="component" value="Chromosome"/>
</dbReference>
<protein>
    <submittedName>
        <fullName evidence="2">Uncharacterized protein</fullName>
    </submittedName>
</protein>
<evidence type="ECO:0000313" key="3">
    <source>
        <dbReference type="Proteomes" id="UP000014983"/>
    </source>
</evidence>
<keyword evidence="1" id="KW-0472">Membrane</keyword>
<feature type="transmembrane region" description="Helical" evidence="1">
    <location>
        <begin position="157"/>
        <end position="181"/>
    </location>
</feature>
<gene>
    <name evidence="2" type="ORF">SDIMI_v3c06110</name>
</gene>
<keyword evidence="1" id="KW-0812">Transmembrane</keyword>
<keyword evidence="1" id="KW-1133">Transmembrane helix</keyword>
<dbReference type="KEGG" id="sdi:SDIMI_v3c06110"/>
<proteinExistence type="predicted"/>
<accession>S5MK23</accession>
<dbReference type="STRING" id="1276221.SDIMI_v3c06110"/>
<name>S5MK23_9MOLU</name>
<feature type="transmembrane region" description="Helical" evidence="1">
    <location>
        <begin position="114"/>
        <end position="136"/>
    </location>
</feature>
<reference evidence="2 3" key="1">
    <citation type="journal article" date="2013" name="Genome Biol. Evol.">
        <title>Comparison of metabolic capacities and inference of gene content evolution in mosquito-associated Spiroplasma diminutum and S. taiwanense.</title>
        <authorList>
            <person name="Lo W.S."/>
            <person name="Ku C."/>
            <person name="Chen L.L."/>
            <person name="Chang T.H."/>
            <person name="Kuo C.H."/>
        </authorList>
    </citation>
    <scope>NUCLEOTIDE SEQUENCE [LARGE SCALE GENOMIC DNA]</scope>
    <source>
        <strain evidence="2">CUAS-1</strain>
    </source>
</reference>
<feature type="transmembrane region" description="Helical" evidence="1">
    <location>
        <begin position="32"/>
        <end position="54"/>
    </location>
</feature>
<dbReference type="AlphaFoldDB" id="S5MK23"/>
<dbReference type="EMBL" id="CP005076">
    <property type="protein sequence ID" value="AGR42315.1"/>
    <property type="molecule type" value="Genomic_DNA"/>
</dbReference>
<dbReference type="RefSeq" id="WP_020836547.1">
    <property type="nucleotide sequence ID" value="NC_021833.1"/>
</dbReference>
<dbReference type="InParanoid" id="S5MK23"/>
<dbReference type="PATRIC" id="fig|1276221.3.peg.613"/>
<evidence type="ECO:0000313" key="2">
    <source>
        <dbReference type="EMBL" id="AGR42315.1"/>
    </source>
</evidence>
<dbReference type="OrthoDB" id="388310at2"/>
<dbReference type="HOGENOM" id="CLU_548470_0_0_14"/>
<feature type="transmembrane region" description="Helical" evidence="1">
    <location>
        <begin position="7"/>
        <end position="26"/>
    </location>
</feature>
<sequence>MINIGPWWLFDIFAFAIIIGSTIYGMTRGFFITFYILILQLIIVLILLFVPALLTNSLNPLFMRLWVLLGLVEAFSALGNMIGESIGSILPGTGEIPISGSGAAYEFLKTISALGLYMFLCLFIFLFVNLIGFFLYKTFKRKMRRIKVIRKVDTLLGAFNGLAIGMILSMTVSFMASFPLFATDHQKIGLVDYSNMTEEQIKNKVLEGNAYKKYSLSRKIASPLPSLPIFGFTYSNACFTKYALDPLMVLGSQMIANKEVKDLKNFFLIYEDVMAEGYSTTNPFSLPISTCIELMPQDTRAVFRLSSELMLMGSTIFVNGLNQQQTSVTSVELINALDKYYKATRDDDITDIHSAWLNEKEMVSFYKWADSNSIENPFVILADNIDASTTTTNKRYLSTVLKDPKLTYNFFKSINYVNATTRNNLDTMPFLSTVYTANYLIKGLEISPSGEMKLGEFDNEGANSISKIEVQKEFWTETYNGVYWIKYYFDFANGYWN</sequence>